<comment type="caution">
    <text evidence="7">The sequence shown here is derived from an EMBL/GenBank/DDBJ whole genome shotgun (WGS) entry which is preliminary data.</text>
</comment>
<evidence type="ECO:0000256" key="1">
    <source>
        <dbReference type="ARBA" id="ARBA00022679"/>
    </source>
</evidence>
<reference evidence="7 8" key="1">
    <citation type="submission" date="2016-06" db="EMBL/GenBank/DDBJ databases">
        <title>Evolution of pathogenesis and genome organization in the Tremellales.</title>
        <authorList>
            <person name="Cuomo C."/>
            <person name="Litvintseva A."/>
            <person name="Heitman J."/>
            <person name="Chen Y."/>
            <person name="Sun S."/>
            <person name="Springer D."/>
            <person name="Dromer F."/>
            <person name="Young S."/>
            <person name="Zeng Q."/>
            <person name="Chapman S."/>
            <person name="Gujja S."/>
            <person name="Saif S."/>
            <person name="Birren B."/>
        </authorList>
    </citation>
    <scope>NUCLEOTIDE SEQUENCE [LARGE SCALE GENOMIC DNA]</scope>
    <source>
        <strain evidence="7 8">ATCC 28783</strain>
    </source>
</reference>
<dbReference type="PRINTS" id="PR00094">
    <property type="entry name" value="ADENYLTKNASE"/>
</dbReference>
<evidence type="ECO:0000256" key="5">
    <source>
        <dbReference type="SAM" id="MobiDB-lite"/>
    </source>
</evidence>
<feature type="compositionally biased region" description="Basic and acidic residues" evidence="5">
    <location>
        <begin position="219"/>
        <end position="235"/>
    </location>
</feature>
<evidence type="ECO:0000259" key="6">
    <source>
        <dbReference type="Pfam" id="PF05191"/>
    </source>
</evidence>
<protein>
    <recommendedName>
        <fullName evidence="6">Adenylate kinase active site lid domain-containing protein</fullName>
    </recommendedName>
</protein>
<dbReference type="FunFam" id="3.40.50.300:FF:000106">
    <property type="entry name" value="Adenylate kinase mitochondrial"/>
    <property type="match status" value="1"/>
</dbReference>
<dbReference type="PANTHER" id="PTHR23359">
    <property type="entry name" value="NUCLEOTIDE KINASE"/>
    <property type="match status" value="1"/>
</dbReference>
<dbReference type="SUPFAM" id="SSF52540">
    <property type="entry name" value="P-loop containing nucleoside triphosphate hydrolases"/>
    <property type="match status" value="1"/>
</dbReference>
<dbReference type="NCBIfam" id="TIGR01351">
    <property type="entry name" value="adk"/>
    <property type="match status" value="1"/>
</dbReference>
<evidence type="ECO:0000256" key="2">
    <source>
        <dbReference type="ARBA" id="ARBA00022741"/>
    </source>
</evidence>
<dbReference type="PROSITE" id="PS00113">
    <property type="entry name" value="ADENYLATE_KINASE"/>
    <property type="match status" value="1"/>
</dbReference>
<evidence type="ECO:0000313" key="8">
    <source>
        <dbReference type="Proteomes" id="UP000289152"/>
    </source>
</evidence>
<dbReference type="InParanoid" id="A0A4Q1BJ01"/>
<dbReference type="EMBL" id="SDIL01000065">
    <property type="protein sequence ID" value="RXK37572.1"/>
    <property type="molecule type" value="Genomic_DNA"/>
</dbReference>
<dbReference type="CDD" id="cd01428">
    <property type="entry name" value="ADK"/>
    <property type="match status" value="1"/>
</dbReference>
<keyword evidence="2" id="KW-0547">Nucleotide-binding</keyword>
<name>A0A4Q1BJ01_TREME</name>
<evidence type="ECO:0000256" key="4">
    <source>
        <dbReference type="RuleBase" id="RU003330"/>
    </source>
</evidence>
<dbReference type="Gene3D" id="3.40.50.300">
    <property type="entry name" value="P-loop containing nucleotide triphosphate hydrolases"/>
    <property type="match status" value="1"/>
</dbReference>
<feature type="region of interest" description="Disordered" evidence="5">
    <location>
        <begin position="315"/>
        <end position="345"/>
    </location>
</feature>
<feature type="region of interest" description="Disordered" evidence="5">
    <location>
        <begin position="414"/>
        <end position="448"/>
    </location>
</feature>
<dbReference type="Pfam" id="PF05191">
    <property type="entry name" value="ADK_lid"/>
    <property type="match status" value="1"/>
</dbReference>
<dbReference type="GO" id="GO:0004017">
    <property type="term" value="F:AMP kinase activity"/>
    <property type="evidence" value="ECO:0007669"/>
    <property type="project" value="InterPro"/>
</dbReference>
<gene>
    <name evidence="7" type="ORF">M231_05114</name>
</gene>
<organism evidence="7 8">
    <name type="scientific">Tremella mesenterica</name>
    <name type="common">Jelly fungus</name>
    <dbReference type="NCBI Taxonomy" id="5217"/>
    <lineage>
        <taxon>Eukaryota</taxon>
        <taxon>Fungi</taxon>
        <taxon>Dikarya</taxon>
        <taxon>Basidiomycota</taxon>
        <taxon>Agaricomycotina</taxon>
        <taxon>Tremellomycetes</taxon>
        <taxon>Tremellales</taxon>
        <taxon>Tremellaceae</taxon>
        <taxon>Tremella</taxon>
    </lineage>
</organism>
<keyword evidence="1 4" id="KW-0808">Transferase</keyword>
<proteinExistence type="inferred from homology"/>
<feature type="compositionally biased region" description="Basic and acidic residues" evidence="5">
    <location>
        <begin position="416"/>
        <end position="448"/>
    </location>
</feature>
<evidence type="ECO:0000256" key="3">
    <source>
        <dbReference type="ARBA" id="ARBA00022777"/>
    </source>
</evidence>
<feature type="region of interest" description="Disordered" evidence="5">
    <location>
        <begin position="219"/>
        <end position="240"/>
    </location>
</feature>
<accession>A0A4Q1BJ01</accession>
<dbReference type="InterPro" id="IPR007862">
    <property type="entry name" value="Adenylate_kinase_lid-dom"/>
</dbReference>
<dbReference type="Proteomes" id="UP000289152">
    <property type="component" value="Unassembled WGS sequence"/>
</dbReference>
<dbReference type="OrthoDB" id="439792at2759"/>
<sequence>MRSSFHPLPLLYQSPLFYPTRKALSRLSTRHVRRNLNSKSKGVFESIDTMVHNTIESMVSRLTRKYEGSAEGGLRMLMFGKPGSGKGTLSARLVKEYEIAFVSTGDVLRKEIRDQTPVGREAEAVVASGGLVPDELMLEIIKAELDRLRGKSWIMDGFPRTLHQGELLDSVLNKEGRPLNMIVHLNVPDQVIMARIEARWVHLPSGRVYNTSYSAPKVAGRDDITGEPLSRRPDDTPDTFSKRLKAYYESTAPLLEYFSKAYPDSLISLSGNTSDEVLISAQLRPSHSFSSYPSSPSNPVSAPCFPMSFKHSSSHTLPIKTEEPSTSDEGQPPSTPQTSEDGLSTELSSLVEELVLPPEFHPSHRAAKIAALTSCSVQSLSLSNPPKAVVDALAIDQLWPQLVALVEPFGLKRRPKMSDVDVEPVRREADDLRDSTEDAVKEQRDKVG</sequence>
<dbReference type="Pfam" id="PF00406">
    <property type="entry name" value="ADK"/>
    <property type="match status" value="1"/>
</dbReference>
<dbReference type="InterPro" id="IPR033690">
    <property type="entry name" value="Adenylat_kinase_CS"/>
</dbReference>
<dbReference type="HAMAP" id="MF_00235">
    <property type="entry name" value="Adenylate_kinase_Adk"/>
    <property type="match status" value="1"/>
</dbReference>
<evidence type="ECO:0000313" key="7">
    <source>
        <dbReference type="EMBL" id="RXK37572.1"/>
    </source>
</evidence>
<dbReference type="InterPro" id="IPR000850">
    <property type="entry name" value="Adenylat/UMP-CMP_kin"/>
</dbReference>
<feature type="domain" description="Adenylate kinase active site lid" evidence="6">
    <location>
        <begin position="199"/>
        <end position="234"/>
    </location>
</feature>
<dbReference type="GO" id="GO:0005524">
    <property type="term" value="F:ATP binding"/>
    <property type="evidence" value="ECO:0007669"/>
    <property type="project" value="InterPro"/>
</dbReference>
<dbReference type="InterPro" id="IPR006259">
    <property type="entry name" value="Adenyl_kin_sub"/>
</dbReference>
<dbReference type="AlphaFoldDB" id="A0A4Q1BJ01"/>
<keyword evidence="8" id="KW-1185">Reference proteome</keyword>
<dbReference type="InterPro" id="IPR027417">
    <property type="entry name" value="P-loop_NTPase"/>
</dbReference>
<dbReference type="VEuPathDB" id="FungiDB:TREMEDRAFT_16760"/>
<comment type="similarity">
    <text evidence="4">Belongs to the adenylate kinase family.</text>
</comment>
<dbReference type="STRING" id="5217.A0A4Q1BJ01"/>
<keyword evidence="3 4" id="KW-0418">Kinase</keyword>